<name>A0A1M5XKJ4_9CLOT</name>
<evidence type="ECO:0000256" key="1">
    <source>
        <dbReference type="ARBA" id="ARBA00004651"/>
    </source>
</evidence>
<evidence type="ECO:0000256" key="3">
    <source>
        <dbReference type="ARBA" id="ARBA00022692"/>
    </source>
</evidence>
<proteinExistence type="predicted"/>
<feature type="transmembrane region" description="Helical" evidence="6">
    <location>
        <begin position="372"/>
        <end position="395"/>
    </location>
</feature>
<gene>
    <name evidence="8" type="ORF">SAMN02745207_03732</name>
</gene>
<keyword evidence="9" id="KW-1185">Reference proteome</keyword>
<dbReference type="STRING" id="1121316.SAMN02745207_03732"/>
<dbReference type="RefSeq" id="WP_073340548.1">
    <property type="nucleotide sequence ID" value="NZ_FQXM01000031.1"/>
</dbReference>
<dbReference type="NCBIfam" id="TIGR00360">
    <property type="entry name" value="ComEC_N-term"/>
    <property type="match status" value="1"/>
</dbReference>
<keyword evidence="3 6" id="KW-0812">Transmembrane</keyword>
<feature type="transmembrane region" description="Helical" evidence="6">
    <location>
        <begin position="282"/>
        <end position="298"/>
    </location>
</feature>
<reference evidence="8 9" key="1">
    <citation type="submission" date="2016-11" db="EMBL/GenBank/DDBJ databases">
        <authorList>
            <person name="Jaros S."/>
            <person name="Januszkiewicz K."/>
            <person name="Wedrychowicz H."/>
        </authorList>
    </citation>
    <scope>NUCLEOTIDE SEQUENCE [LARGE SCALE GENOMIC DNA]</scope>
    <source>
        <strain evidence="8 9">DSM 8605</strain>
    </source>
</reference>
<organism evidence="8 9">
    <name type="scientific">Clostridium grantii DSM 8605</name>
    <dbReference type="NCBI Taxonomy" id="1121316"/>
    <lineage>
        <taxon>Bacteria</taxon>
        <taxon>Bacillati</taxon>
        <taxon>Bacillota</taxon>
        <taxon>Clostridia</taxon>
        <taxon>Eubacteriales</taxon>
        <taxon>Clostridiaceae</taxon>
        <taxon>Clostridium</taxon>
    </lineage>
</organism>
<evidence type="ECO:0000256" key="5">
    <source>
        <dbReference type="ARBA" id="ARBA00023136"/>
    </source>
</evidence>
<dbReference type="Proteomes" id="UP000184447">
    <property type="component" value="Unassembled WGS sequence"/>
</dbReference>
<keyword evidence="5 6" id="KW-0472">Membrane</keyword>
<feature type="transmembrane region" description="Helical" evidence="6">
    <location>
        <begin position="426"/>
        <end position="443"/>
    </location>
</feature>
<comment type="subcellular location">
    <subcellularLocation>
        <location evidence="1">Cell membrane</location>
        <topology evidence="1">Multi-pass membrane protein</topology>
    </subcellularLocation>
</comment>
<evidence type="ECO:0000256" key="2">
    <source>
        <dbReference type="ARBA" id="ARBA00022475"/>
    </source>
</evidence>
<feature type="transmembrane region" description="Helical" evidence="6">
    <location>
        <begin position="223"/>
        <end position="246"/>
    </location>
</feature>
<feature type="transmembrane region" description="Helical" evidence="6">
    <location>
        <begin position="258"/>
        <end position="276"/>
    </location>
</feature>
<evidence type="ECO:0000259" key="7">
    <source>
        <dbReference type="Pfam" id="PF03772"/>
    </source>
</evidence>
<dbReference type="InterPro" id="IPR004477">
    <property type="entry name" value="ComEC_N"/>
</dbReference>
<evidence type="ECO:0000313" key="9">
    <source>
        <dbReference type="Proteomes" id="UP000184447"/>
    </source>
</evidence>
<evidence type="ECO:0000256" key="6">
    <source>
        <dbReference type="SAM" id="Phobius"/>
    </source>
</evidence>
<accession>A0A1M5XKJ4</accession>
<feature type="transmembrane region" description="Helical" evidence="6">
    <location>
        <begin position="7"/>
        <end position="38"/>
    </location>
</feature>
<dbReference type="Pfam" id="PF03772">
    <property type="entry name" value="Competence"/>
    <property type="match status" value="1"/>
</dbReference>
<dbReference type="OrthoDB" id="9761531at2"/>
<dbReference type="GO" id="GO:0005886">
    <property type="term" value="C:plasma membrane"/>
    <property type="evidence" value="ECO:0007669"/>
    <property type="project" value="UniProtKB-SubCell"/>
</dbReference>
<dbReference type="EMBL" id="FQXM01000031">
    <property type="protein sequence ID" value="SHI00259.1"/>
    <property type="molecule type" value="Genomic_DNA"/>
</dbReference>
<keyword evidence="4 6" id="KW-1133">Transmembrane helix</keyword>
<dbReference type="InterPro" id="IPR052159">
    <property type="entry name" value="Competence_DNA_uptake"/>
</dbReference>
<dbReference type="PANTHER" id="PTHR30619">
    <property type="entry name" value="DNA INTERNALIZATION/COMPETENCE PROTEIN COMEC/REC2"/>
    <property type="match status" value="1"/>
</dbReference>
<feature type="transmembrane region" description="Helical" evidence="6">
    <location>
        <begin position="401"/>
        <end position="419"/>
    </location>
</feature>
<protein>
    <submittedName>
        <fullName evidence="8">Competence protein ComEC</fullName>
    </submittedName>
</protein>
<sequence length="445" mass="50608">MERPMIYFVCALIFGIITALLLSVNFFAAFIIAAFFIFVIISKDGTKMRIITIFFLLGFFSFILYYHINVPGSFKARIVLKKETFAIAKYKNRKILLYGDIYEFNEGDLTKIYGKTKKEKDYFKGIVANVYVENHVIYKKDIIAKIYSIKLLLYNEYKIIVGKDKAGTIMAACFGDTKYISYSQKEDMSKMGICHIMAVSGFHIAIVYGVLQRFLGISAIVPTFIYLIITGMKSSSIRAFIMLALIAISKSLYKSYDALSALSFSALVLLFFNPYYICDMGFILSFLATLGIILYYNKIKLKLRKLPSKLNESISLTLSAQIFSMPFLMMEDINVRLISILGNLFIIPLYSLIIIMGNIGSLVVKIKPLFKIICYCLSTIITAVNGGSALVLQLSPQLVNYAYLEGIVVILIYMCYIFVIRGYENIKFIPLIAIIFLIFYKIQLF</sequence>
<feature type="transmembrane region" description="Helical" evidence="6">
    <location>
        <begin position="50"/>
        <end position="68"/>
    </location>
</feature>
<feature type="transmembrane region" description="Helical" evidence="6">
    <location>
        <begin position="192"/>
        <end position="211"/>
    </location>
</feature>
<dbReference type="PANTHER" id="PTHR30619:SF7">
    <property type="entry name" value="BETA-LACTAMASE DOMAIN PROTEIN"/>
    <property type="match status" value="1"/>
</dbReference>
<evidence type="ECO:0000313" key="8">
    <source>
        <dbReference type="EMBL" id="SHI00259.1"/>
    </source>
</evidence>
<dbReference type="AlphaFoldDB" id="A0A1M5XKJ4"/>
<feature type="domain" description="ComEC/Rec2-related protein" evidence="7">
    <location>
        <begin position="173"/>
        <end position="420"/>
    </location>
</feature>
<evidence type="ECO:0000256" key="4">
    <source>
        <dbReference type="ARBA" id="ARBA00022989"/>
    </source>
</evidence>
<keyword evidence="2" id="KW-1003">Cell membrane</keyword>
<feature type="transmembrane region" description="Helical" evidence="6">
    <location>
        <begin position="335"/>
        <end position="360"/>
    </location>
</feature>